<keyword evidence="2" id="KW-0472">Membrane</keyword>
<dbReference type="InParanoid" id="K7KJ07"/>
<name>K7KJ07_SOYBN</name>
<evidence type="ECO:0000256" key="2">
    <source>
        <dbReference type="SAM" id="Phobius"/>
    </source>
</evidence>
<evidence type="ECO:0000313" key="5">
    <source>
        <dbReference type="Proteomes" id="UP000008827"/>
    </source>
</evidence>
<gene>
    <name evidence="3" type="ORF">GLYMA_04G089100</name>
</gene>
<dbReference type="STRING" id="3847.K7KJ07"/>
<evidence type="ECO:0000313" key="3">
    <source>
        <dbReference type="EMBL" id="KRH62145.1"/>
    </source>
</evidence>
<dbReference type="InterPro" id="IPR001680">
    <property type="entry name" value="WD40_rpt"/>
</dbReference>
<keyword evidence="2" id="KW-0812">Transmembrane</keyword>
<reference evidence="3" key="3">
    <citation type="submission" date="2018-07" db="EMBL/GenBank/DDBJ databases">
        <title>WGS assembly of Glycine max.</title>
        <authorList>
            <person name="Schmutz J."/>
            <person name="Cannon S."/>
            <person name="Schlueter J."/>
            <person name="Ma J."/>
            <person name="Mitros T."/>
            <person name="Nelson W."/>
            <person name="Hyten D."/>
            <person name="Song Q."/>
            <person name="Thelen J."/>
            <person name="Cheng J."/>
            <person name="Xu D."/>
            <person name="Hellsten U."/>
            <person name="May G."/>
            <person name="Yu Y."/>
            <person name="Sakurai T."/>
            <person name="Umezawa T."/>
            <person name="Bhattacharyya M."/>
            <person name="Sandhu D."/>
            <person name="Valliyodan B."/>
            <person name="Lindquist E."/>
            <person name="Peto M."/>
            <person name="Grant D."/>
            <person name="Shu S."/>
            <person name="Goodstein D."/>
            <person name="Barry K."/>
            <person name="Futrell-Griggs M."/>
            <person name="Abernathy B."/>
            <person name="Du J."/>
            <person name="Tian Z."/>
            <person name="Zhu L."/>
            <person name="Gill N."/>
            <person name="Joshi T."/>
            <person name="Libault M."/>
            <person name="Sethuraman A."/>
            <person name="Zhang X."/>
            <person name="Shinozaki K."/>
            <person name="Nguyen H."/>
            <person name="Wing R."/>
            <person name="Cregan P."/>
            <person name="Specht J."/>
            <person name="Grimwood J."/>
            <person name="Rokhsar D."/>
            <person name="Stacey G."/>
            <person name="Shoemaker R."/>
            <person name="Jackson S."/>
        </authorList>
    </citation>
    <scope>NUCLEOTIDE SEQUENCE</scope>
    <source>
        <tissue evidence="3">Callus</tissue>
    </source>
</reference>
<feature type="repeat" description="WD" evidence="1">
    <location>
        <begin position="70"/>
        <end position="103"/>
    </location>
</feature>
<organism evidence="3">
    <name type="scientific">Glycine max</name>
    <name type="common">Soybean</name>
    <name type="synonym">Glycine hispida</name>
    <dbReference type="NCBI Taxonomy" id="3847"/>
    <lineage>
        <taxon>Eukaryota</taxon>
        <taxon>Viridiplantae</taxon>
        <taxon>Streptophyta</taxon>
        <taxon>Embryophyta</taxon>
        <taxon>Tracheophyta</taxon>
        <taxon>Spermatophyta</taxon>
        <taxon>Magnoliopsida</taxon>
        <taxon>eudicotyledons</taxon>
        <taxon>Gunneridae</taxon>
        <taxon>Pentapetalae</taxon>
        <taxon>rosids</taxon>
        <taxon>fabids</taxon>
        <taxon>Fabales</taxon>
        <taxon>Fabaceae</taxon>
        <taxon>Papilionoideae</taxon>
        <taxon>50 kb inversion clade</taxon>
        <taxon>NPAAA clade</taxon>
        <taxon>indigoferoid/millettioid clade</taxon>
        <taxon>Phaseoleae</taxon>
        <taxon>Glycine</taxon>
        <taxon>Glycine subgen. Soja</taxon>
    </lineage>
</organism>
<keyword evidence="2" id="KW-1133">Transmembrane helix</keyword>
<dbReference type="PaxDb" id="3847-GLYMA04G09450.1"/>
<dbReference type="InterPro" id="IPR015943">
    <property type="entry name" value="WD40/YVTN_repeat-like_dom_sf"/>
</dbReference>
<dbReference type="AlphaFoldDB" id="K7KJ07"/>
<dbReference type="InterPro" id="IPR036322">
    <property type="entry name" value="WD40_repeat_dom_sf"/>
</dbReference>
<dbReference type="PROSITE" id="PS50082">
    <property type="entry name" value="WD_REPEATS_2"/>
    <property type="match status" value="1"/>
</dbReference>
<dbReference type="eggNOG" id="KOG1446">
    <property type="taxonomic scope" value="Eukaryota"/>
</dbReference>
<dbReference type="PROSITE" id="PS50294">
    <property type="entry name" value="WD_REPEATS_REGION"/>
    <property type="match status" value="1"/>
</dbReference>
<dbReference type="Gene3D" id="2.130.10.10">
    <property type="entry name" value="YVTN repeat-like/Quinoprotein amine dehydrogenase"/>
    <property type="match status" value="1"/>
</dbReference>
<dbReference type="Proteomes" id="UP000008827">
    <property type="component" value="Chromosome 4"/>
</dbReference>
<dbReference type="HOGENOM" id="CLU_2065727_0_0_1"/>
<reference evidence="4" key="2">
    <citation type="submission" date="2018-02" db="UniProtKB">
        <authorList>
            <consortium name="EnsemblPlants"/>
        </authorList>
    </citation>
    <scope>IDENTIFICATION</scope>
    <source>
        <strain evidence="4">Williams 82</strain>
    </source>
</reference>
<dbReference type="EnsemblPlants" id="KRH62145">
    <property type="protein sequence ID" value="KRH62145"/>
    <property type="gene ID" value="GLYMA_04G089100"/>
</dbReference>
<dbReference type="Gramene" id="KRH62145">
    <property type="protein sequence ID" value="KRH62145"/>
    <property type="gene ID" value="GLYMA_04G089100"/>
</dbReference>
<sequence>MTTASLTELDNDLVQSMSIGVAFLLVKGKRKFCWMIHSIDLHQKDVLFLSLFMRNTVLIVYVVLIIQALLYALQRRVFSLCMSPINDSFMSGSLDHNVRIWDLWVNACHVGCFHFFLFY</sequence>
<accession>K7KJ07</accession>
<feature type="transmembrane region" description="Helical" evidence="2">
    <location>
        <begin position="51"/>
        <end position="73"/>
    </location>
</feature>
<keyword evidence="5" id="KW-1185">Reference proteome</keyword>
<protein>
    <submittedName>
        <fullName evidence="3 4">Uncharacterized protein</fullName>
    </submittedName>
</protein>
<proteinExistence type="predicted"/>
<reference evidence="3 4" key="1">
    <citation type="journal article" date="2010" name="Nature">
        <title>Genome sequence of the palaeopolyploid soybean.</title>
        <authorList>
            <person name="Schmutz J."/>
            <person name="Cannon S.B."/>
            <person name="Schlueter J."/>
            <person name="Ma J."/>
            <person name="Mitros T."/>
            <person name="Nelson W."/>
            <person name="Hyten D.L."/>
            <person name="Song Q."/>
            <person name="Thelen J.J."/>
            <person name="Cheng J."/>
            <person name="Xu D."/>
            <person name="Hellsten U."/>
            <person name="May G.D."/>
            <person name="Yu Y."/>
            <person name="Sakurai T."/>
            <person name="Umezawa T."/>
            <person name="Bhattacharyya M.K."/>
            <person name="Sandhu D."/>
            <person name="Valliyodan B."/>
            <person name="Lindquist E."/>
            <person name="Peto M."/>
            <person name="Grant D."/>
            <person name="Shu S."/>
            <person name="Goodstein D."/>
            <person name="Barry K."/>
            <person name="Futrell-Griggs M."/>
            <person name="Abernathy B."/>
            <person name="Du J."/>
            <person name="Tian Z."/>
            <person name="Zhu L."/>
            <person name="Gill N."/>
            <person name="Joshi T."/>
            <person name="Libault M."/>
            <person name="Sethuraman A."/>
            <person name="Zhang X.-C."/>
            <person name="Shinozaki K."/>
            <person name="Nguyen H.T."/>
            <person name="Wing R.A."/>
            <person name="Cregan P."/>
            <person name="Specht J."/>
            <person name="Grimwood J."/>
            <person name="Rokhsar D."/>
            <person name="Stacey G."/>
            <person name="Shoemaker R.C."/>
            <person name="Jackson S.A."/>
        </authorList>
    </citation>
    <scope>NUCLEOTIDE SEQUENCE</scope>
    <source>
        <strain evidence="4">cv. Williams 82</strain>
        <tissue evidence="3">Callus</tissue>
    </source>
</reference>
<keyword evidence="1" id="KW-0853">WD repeat</keyword>
<dbReference type="SUPFAM" id="SSF50978">
    <property type="entry name" value="WD40 repeat-like"/>
    <property type="match status" value="1"/>
</dbReference>
<evidence type="ECO:0000256" key="1">
    <source>
        <dbReference type="PROSITE-ProRule" id="PRU00221"/>
    </source>
</evidence>
<evidence type="ECO:0000313" key="4">
    <source>
        <dbReference type="EnsemblPlants" id="KRH62145"/>
    </source>
</evidence>
<dbReference type="EMBL" id="CM000837">
    <property type="protein sequence ID" value="KRH62145.1"/>
    <property type="molecule type" value="Genomic_DNA"/>
</dbReference>